<dbReference type="InterPro" id="IPR002100">
    <property type="entry name" value="TF_MADSbox"/>
</dbReference>
<dbReference type="GO" id="GO:0005634">
    <property type="term" value="C:nucleus"/>
    <property type="evidence" value="ECO:0007669"/>
    <property type="project" value="UniProtKB-SubCell"/>
</dbReference>
<dbReference type="AlphaFoldDB" id="A0AAV3NG95"/>
<dbReference type="PROSITE" id="PS50066">
    <property type="entry name" value="MADS_BOX_2"/>
    <property type="match status" value="1"/>
</dbReference>
<dbReference type="SMART" id="SM00432">
    <property type="entry name" value="MADS"/>
    <property type="match status" value="1"/>
</dbReference>
<dbReference type="PRINTS" id="PR00404">
    <property type="entry name" value="MADSDOMAIN"/>
</dbReference>
<keyword evidence="4" id="KW-0804">Transcription</keyword>
<protein>
    <recommendedName>
        <fullName evidence="7">MADS-box domain-containing protein</fullName>
    </recommendedName>
</protein>
<keyword evidence="2" id="KW-0805">Transcription regulation</keyword>
<gene>
    <name evidence="8" type="ORF">LIER_00078</name>
</gene>
<comment type="caution">
    <text evidence="8">The sequence shown here is derived from an EMBL/GenBank/DDBJ whole genome shotgun (WGS) entry which is preliminary data.</text>
</comment>
<dbReference type="Proteomes" id="UP001454036">
    <property type="component" value="Unassembled WGS sequence"/>
</dbReference>
<dbReference type="Pfam" id="PF00319">
    <property type="entry name" value="SRF-TF"/>
    <property type="match status" value="1"/>
</dbReference>
<organism evidence="8 9">
    <name type="scientific">Lithospermum erythrorhizon</name>
    <name type="common">Purple gromwell</name>
    <name type="synonym">Lithospermum officinale var. erythrorhizon</name>
    <dbReference type="NCBI Taxonomy" id="34254"/>
    <lineage>
        <taxon>Eukaryota</taxon>
        <taxon>Viridiplantae</taxon>
        <taxon>Streptophyta</taxon>
        <taxon>Embryophyta</taxon>
        <taxon>Tracheophyta</taxon>
        <taxon>Spermatophyta</taxon>
        <taxon>Magnoliopsida</taxon>
        <taxon>eudicotyledons</taxon>
        <taxon>Gunneridae</taxon>
        <taxon>Pentapetalae</taxon>
        <taxon>asterids</taxon>
        <taxon>lamiids</taxon>
        <taxon>Boraginales</taxon>
        <taxon>Boraginaceae</taxon>
        <taxon>Boraginoideae</taxon>
        <taxon>Lithospermeae</taxon>
        <taxon>Lithospermum</taxon>
    </lineage>
</organism>
<evidence type="ECO:0000256" key="2">
    <source>
        <dbReference type="ARBA" id="ARBA00023015"/>
    </source>
</evidence>
<dbReference type="GO" id="GO:0000981">
    <property type="term" value="F:DNA-binding transcription factor activity, RNA polymerase II-specific"/>
    <property type="evidence" value="ECO:0007669"/>
    <property type="project" value="TreeGrafter"/>
</dbReference>
<dbReference type="GO" id="GO:0046983">
    <property type="term" value="F:protein dimerization activity"/>
    <property type="evidence" value="ECO:0007669"/>
    <property type="project" value="InterPro"/>
</dbReference>
<dbReference type="EMBL" id="BAABME010000004">
    <property type="protein sequence ID" value="GAA0138310.1"/>
    <property type="molecule type" value="Genomic_DNA"/>
</dbReference>
<dbReference type="PANTHER" id="PTHR11945:SF723">
    <property type="entry name" value="AGAMOUS-LIKE MADS-BOX PROTEIN AGL62"/>
    <property type="match status" value="1"/>
</dbReference>
<keyword evidence="9" id="KW-1185">Reference proteome</keyword>
<feature type="domain" description="MADS-box" evidence="7">
    <location>
        <begin position="12"/>
        <end position="50"/>
    </location>
</feature>
<name>A0AAV3NG95_LITER</name>
<evidence type="ECO:0000313" key="8">
    <source>
        <dbReference type="EMBL" id="GAA0138310.1"/>
    </source>
</evidence>
<accession>A0AAV3NG95</accession>
<keyword evidence="6" id="KW-0175">Coiled coil</keyword>
<evidence type="ECO:0000256" key="1">
    <source>
        <dbReference type="ARBA" id="ARBA00004123"/>
    </source>
</evidence>
<comment type="subcellular location">
    <subcellularLocation>
        <location evidence="1">Nucleus</location>
    </subcellularLocation>
</comment>
<proteinExistence type="predicted"/>
<evidence type="ECO:0000256" key="3">
    <source>
        <dbReference type="ARBA" id="ARBA00023125"/>
    </source>
</evidence>
<keyword evidence="3" id="KW-0238">DNA-binding</keyword>
<dbReference type="PANTHER" id="PTHR11945">
    <property type="entry name" value="MADS BOX PROTEIN"/>
    <property type="match status" value="1"/>
</dbReference>
<dbReference type="GO" id="GO:0000978">
    <property type="term" value="F:RNA polymerase II cis-regulatory region sequence-specific DNA binding"/>
    <property type="evidence" value="ECO:0007669"/>
    <property type="project" value="TreeGrafter"/>
</dbReference>
<sequence length="161" mass="19006">MDPNKKIKKRTMGKQKIEIKKIEDMKRRQVTFTKRRNGLFDKARELCVLTAVSPGKKLFTSKLPNEEAIIDHYMQENSNSQEYENNYEAERDRLNAMNSHIMMDNGRGVNRNWSDTKIEGMNLEELEKFREALVELKKKVELKALRMAMQRKNKGSNIRNN</sequence>
<evidence type="ECO:0000259" key="7">
    <source>
        <dbReference type="PROSITE" id="PS50066"/>
    </source>
</evidence>
<evidence type="ECO:0000256" key="5">
    <source>
        <dbReference type="ARBA" id="ARBA00023242"/>
    </source>
</evidence>
<evidence type="ECO:0000256" key="6">
    <source>
        <dbReference type="SAM" id="Coils"/>
    </source>
</evidence>
<dbReference type="InterPro" id="IPR036879">
    <property type="entry name" value="TF_MADSbox_sf"/>
</dbReference>
<feature type="coiled-coil region" evidence="6">
    <location>
        <begin position="73"/>
        <end position="146"/>
    </location>
</feature>
<dbReference type="Gene3D" id="3.40.1810.10">
    <property type="entry name" value="Transcription factor, MADS-box"/>
    <property type="match status" value="1"/>
</dbReference>
<evidence type="ECO:0000256" key="4">
    <source>
        <dbReference type="ARBA" id="ARBA00023163"/>
    </source>
</evidence>
<keyword evidence="5" id="KW-0539">Nucleus</keyword>
<evidence type="ECO:0000313" key="9">
    <source>
        <dbReference type="Proteomes" id="UP001454036"/>
    </source>
</evidence>
<dbReference type="SUPFAM" id="SSF55455">
    <property type="entry name" value="SRF-like"/>
    <property type="match status" value="1"/>
</dbReference>
<reference evidence="8 9" key="1">
    <citation type="submission" date="2024-01" db="EMBL/GenBank/DDBJ databases">
        <title>The complete chloroplast genome sequence of Lithospermum erythrorhizon: insights into the phylogenetic relationship among Boraginaceae species and the maternal lineages of purple gromwells.</title>
        <authorList>
            <person name="Okada T."/>
            <person name="Watanabe K."/>
        </authorList>
    </citation>
    <scope>NUCLEOTIDE SEQUENCE [LARGE SCALE GENOMIC DNA]</scope>
</reference>